<dbReference type="EMBL" id="JBHTEB010000001">
    <property type="protein sequence ID" value="MFD0312858.1"/>
    <property type="molecule type" value="Genomic_DNA"/>
</dbReference>
<feature type="transmembrane region" description="Helical" evidence="8">
    <location>
        <begin position="109"/>
        <end position="128"/>
    </location>
</feature>
<feature type="transmembrane region" description="Helical" evidence="8">
    <location>
        <begin position="334"/>
        <end position="351"/>
    </location>
</feature>
<dbReference type="InterPro" id="IPR020846">
    <property type="entry name" value="MFS_dom"/>
</dbReference>
<dbReference type="InterPro" id="IPR036259">
    <property type="entry name" value="MFS_trans_sf"/>
</dbReference>
<keyword evidence="5 8" id="KW-1133">Transmembrane helix</keyword>
<dbReference type="Proteomes" id="UP001597023">
    <property type="component" value="Unassembled WGS sequence"/>
</dbReference>
<evidence type="ECO:0000256" key="4">
    <source>
        <dbReference type="ARBA" id="ARBA00022692"/>
    </source>
</evidence>
<evidence type="ECO:0000256" key="2">
    <source>
        <dbReference type="ARBA" id="ARBA00022448"/>
    </source>
</evidence>
<keyword evidence="3" id="KW-1003">Cell membrane</keyword>
<feature type="compositionally biased region" description="Low complexity" evidence="7">
    <location>
        <begin position="1"/>
        <end position="16"/>
    </location>
</feature>
<keyword evidence="4 8" id="KW-0812">Transmembrane</keyword>
<dbReference type="CDD" id="cd06174">
    <property type="entry name" value="MFS"/>
    <property type="match status" value="1"/>
</dbReference>
<dbReference type="PANTHER" id="PTHR23517">
    <property type="entry name" value="RESISTANCE PROTEIN MDTM, PUTATIVE-RELATED-RELATED"/>
    <property type="match status" value="1"/>
</dbReference>
<feature type="region of interest" description="Disordered" evidence="7">
    <location>
        <begin position="1"/>
        <end position="37"/>
    </location>
</feature>
<dbReference type="RefSeq" id="WP_381604441.1">
    <property type="nucleotide sequence ID" value="NZ_JBHTEB010000001.1"/>
</dbReference>
<evidence type="ECO:0000256" key="1">
    <source>
        <dbReference type="ARBA" id="ARBA00004651"/>
    </source>
</evidence>
<feature type="transmembrane region" description="Helical" evidence="8">
    <location>
        <begin position="282"/>
        <end position="302"/>
    </location>
</feature>
<dbReference type="InterPro" id="IPR050171">
    <property type="entry name" value="MFS_Transporters"/>
</dbReference>
<dbReference type="Pfam" id="PF07690">
    <property type="entry name" value="MFS_1"/>
    <property type="match status" value="1"/>
</dbReference>
<evidence type="ECO:0000259" key="9">
    <source>
        <dbReference type="PROSITE" id="PS50850"/>
    </source>
</evidence>
<comment type="caution">
    <text evidence="10">The sequence shown here is derived from an EMBL/GenBank/DDBJ whole genome shotgun (WGS) entry which is preliminary data.</text>
</comment>
<dbReference type="PROSITE" id="PS00216">
    <property type="entry name" value="SUGAR_TRANSPORT_1"/>
    <property type="match status" value="1"/>
</dbReference>
<organism evidence="10 11">
    <name type="scientific">Streptomyces flavalbus</name>
    <dbReference type="NCBI Taxonomy" id="2665155"/>
    <lineage>
        <taxon>Bacteria</taxon>
        <taxon>Bacillati</taxon>
        <taxon>Actinomycetota</taxon>
        <taxon>Actinomycetes</taxon>
        <taxon>Kitasatosporales</taxon>
        <taxon>Streptomycetaceae</taxon>
        <taxon>Streptomyces</taxon>
    </lineage>
</organism>
<dbReference type="PROSITE" id="PS50850">
    <property type="entry name" value="MFS"/>
    <property type="match status" value="1"/>
</dbReference>
<feature type="transmembrane region" description="Helical" evidence="8">
    <location>
        <begin position="134"/>
        <end position="157"/>
    </location>
</feature>
<evidence type="ECO:0000256" key="7">
    <source>
        <dbReference type="SAM" id="MobiDB-lite"/>
    </source>
</evidence>
<dbReference type="Gene3D" id="1.20.1250.20">
    <property type="entry name" value="MFS general substrate transporter like domains"/>
    <property type="match status" value="1"/>
</dbReference>
<keyword evidence="6 8" id="KW-0472">Membrane</keyword>
<evidence type="ECO:0000313" key="10">
    <source>
        <dbReference type="EMBL" id="MFD0312858.1"/>
    </source>
</evidence>
<dbReference type="InterPro" id="IPR011701">
    <property type="entry name" value="MFS"/>
</dbReference>
<dbReference type="InterPro" id="IPR005829">
    <property type="entry name" value="Sugar_transporter_CS"/>
</dbReference>
<feature type="transmembrane region" description="Helical" evidence="8">
    <location>
        <begin position="169"/>
        <end position="193"/>
    </location>
</feature>
<feature type="transmembrane region" description="Helical" evidence="8">
    <location>
        <begin position="199"/>
        <end position="217"/>
    </location>
</feature>
<keyword evidence="2" id="KW-0813">Transport</keyword>
<feature type="domain" description="Major facilitator superfamily (MFS) profile" evidence="9">
    <location>
        <begin position="43"/>
        <end position="435"/>
    </location>
</feature>
<name>A0ABW2W3Y8_9ACTN</name>
<feature type="transmembrane region" description="Helical" evidence="8">
    <location>
        <begin position="253"/>
        <end position="276"/>
    </location>
</feature>
<accession>A0ABW2W3Y8</accession>
<feature type="transmembrane region" description="Helical" evidence="8">
    <location>
        <begin position="401"/>
        <end position="421"/>
    </location>
</feature>
<protein>
    <submittedName>
        <fullName evidence="10">MFS transporter</fullName>
    </submittedName>
</protein>
<sequence>MPSASPGAAAPDPRCATHPRPHPRPHPAPCDRPATRPSPRASAAFALDASVLVTLLAASSAPTPLYPRYQEQWDLSALTVTVVFSAYALALLLALLTTGALSDHLGRRPVLVTALAAETLAMLLLATADGPDALIAARILQGVATGTATSAAGAALLDLTDPTRPRRSALANTIAPVAGMAAGVLLSTLLTRFAPAPTVTVYLLLAAVFTGQAVAVARAPETADRRHGAWRSLRPHLAVPPSARRTLLRAGPAVAAVWALGGFHSSLGPALVRAIAPHTAPAASGLPLFTLTATAALTTLALRRTAPRTTLEVGCATVVPAAALTLYATHGAGLPALCGGAALAGAAFGAVTQGGLRLTLAALPGHGRTGTLAAYQVLCYLSMSLPAVAAGAATVHHGLTAVAHAHATSTAVLAALSLPLLHRTTKETKDHDHGH</sequence>
<gene>
    <name evidence="10" type="ORF">ACFQZ6_01150</name>
</gene>
<feature type="transmembrane region" description="Helical" evidence="8">
    <location>
        <begin position="372"/>
        <end position="395"/>
    </location>
</feature>
<evidence type="ECO:0000313" key="11">
    <source>
        <dbReference type="Proteomes" id="UP001597023"/>
    </source>
</evidence>
<comment type="subcellular location">
    <subcellularLocation>
        <location evidence="1">Cell membrane</location>
        <topology evidence="1">Multi-pass membrane protein</topology>
    </subcellularLocation>
</comment>
<feature type="transmembrane region" description="Helical" evidence="8">
    <location>
        <begin position="75"/>
        <end position="97"/>
    </location>
</feature>
<evidence type="ECO:0000256" key="6">
    <source>
        <dbReference type="ARBA" id="ARBA00023136"/>
    </source>
</evidence>
<dbReference type="PANTHER" id="PTHR23517:SF13">
    <property type="entry name" value="MAJOR FACILITATOR SUPERFAMILY MFS_1"/>
    <property type="match status" value="1"/>
</dbReference>
<evidence type="ECO:0000256" key="5">
    <source>
        <dbReference type="ARBA" id="ARBA00022989"/>
    </source>
</evidence>
<dbReference type="SUPFAM" id="SSF103473">
    <property type="entry name" value="MFS general substrate transporter"/>
    <property type="match status" value="1"/>
</dbReference>
<evidence type="ECO:0000256" key="3">
    <source>
        <dbReference type="ARBA" id="ARBA00022475"/>
    </source>
</evidence>
<feature type="transmembrane region" description="Helical" evidence="8">
    <location>
        <begin position="309"/>
        <end position="328"/>
    </location>
</feature>
<evidence type="ECO:0000256" key="8">
    <source>
        <dbReference type="SAM" id="Phobius"/>
    </source>
</evidence>
<reference evidence="11" key="1">
    <citation type="journal article" date="2019" name="Int. J. Syst. Evol. Microbiol.">
        <title>The Global Catalogue of Microorganisms (GCM) 10K type strain sequencing project: providing services to taxonomists for standard genome sequencing and annotation.</title>
        <authorList>
            <consortium name="The Broad Institute Genomics Platform"/>
            <consortium name="The Broad Institute Genome Sequencing Center for Infectious Disease"/>
            <person name="Wu L."/>
            <person name="Ma J."/>
        </authorList>
    </citation>
    <scope>NUCLEOTIDE SEQUENCE [LARGE SCALE GENOMIC DNA]</scope>
    <source>
        <strain evidence="11">CGMCC 4.7400</strain>
    </source>
</reference>
<keyword evidence="11" id="KW-1185">Reference proteome</keyword>
<proteinExistence type="predicted"/>